<gene>
    <name evidence="2" type="ORF">BN869_000013145_1</name>
</gene>
<feature type="domain" description="Heterokaryon incompatibility" evidence="1">
    <location>
        <begin position="31"/>
        <end position="211"/>
    </location>
</feature>
<sequence length="749" mass="83707">MSFVLPKRLLAYVDGKFSIIDPPAHGVHEFHIVSYTWGTKVPQYDPGIAGLNWTVKISPERLNDIKRLMQTAGLKYLWVDCVCINQDDEEEKMIEIAKMYRYYKSALQCHILVHMDEVWYPQQIVEDLRFVDHILSYMGGAALAKEARLGENLTSILNDWEHGKWMFPVDKGTVRSAGIELGILNCYATSIYHVITLFHNLYFSRVWTFQEMLLGKEILMWGVNTEIVREIGELDTWMDLATACTDKAYKLQAWIEIPRVLKPNAVNAVLRVIEEHKILLGGLQTQVKGISSARTDIIAGGPNWWEDNHKGISNIFSAISITPRECNPDEKADVFKGLLGVFSGLFTAEEIGQKMNKNRTLDEISFAFFQQLSLKTDCAWTRLSISSGERESWDWIPVVADSGQPLTTDCFSGVVNLGRAKANGLAKSIAVTGLIGTPRPYMKIKMLEGDGSFRFIFKGCNCGKKVKTSTFGSERIPTMDQCRDVVKDETGRMLVQCATLLGSILDPVNDVVKYRRNLLRKLQPDWNWTDPSAKPTLWADRCVSGTTWENPHPEGVRAHNWSMNYNFVDIFDCGSRLYNKATANLLCEVTINCGCTITGPFVLMVEALTAVHGSFLGDTSAALDSDNRIVLRDGMGLIQVGDVGKAFNVVAFGGDVGAYKSYASTCRSTKRDKTAPFGNKQFPYGRALVRDEFSHGIGDVGRDYGYVETGGSGNLLIYRGHPMGKYKIVGVCIDEHVANKKGRNSVVIR</sequence>
<dbReference type="InterPro" id="IPR010730">
    <property type="entry name" value="HET"/>
</dbReference>
<dbReference type="PANTHER" id="PTHR24148:SF64">
    <property type="entry name" value="HETEROKARYON INCOMPATIBILITY DOMAIN-CONTAINING PROTEIN"/>
    <property type="match status" value="1"/>
</dbReference>
<organism evidence="2">
    <name type="scientific">Bionectria ochroleuca</name>
    <name type="common">Gliocladium roseum</name>
    <dbReference type="NCBI Taxonomy" id="29856"/>
    <lineage>
        <taxon>Eukaryota</taxon>
        <taxon>Fungi</taxon>
        <taxon>Dikarya</taxon>
        <taxon>Ascomycota</taxon>
        <taxon>Pezizomycotina</taxon>
        <taxon>Sordariomycetes</taxon>
        <taxon>Hypocreomycetidae</taxon>
        <taxon>Hypocreales</taxon>
        <taxon>Bionectriaceae</taxon>
        <taxon>Clonostachys</taxon>
    </lineage>
</organism>
<dbReference type="EMBL" id="CDPU01000086">
    <property type="protein sequence ID" value="CEO57087.1"/>
    <property type="molecule type" value="Genomic_DNA"/>
</dbReference>
<reference evidence="2" key="1">
    <citation type="submission" date="2015-01" db="EMBL/GenBank/DDBJ databases">
        <authorList>
            <person name="Durling Mikael"/>
        </authorList>
    </citation>
    <scope>NUCLEOTIDE SEQUENCE</scope>
</reference>
<dbReference type="AlphaFoldDB" id="A0A0B7KNS3"/>
<evidence type="ECO:0000313" key="2">
    <source>
        <dbReference type="EMBL" id="CEO57087.1"/>
    </source>
</evidence>
<protein>
    <recommendedName>
        <fullName evidence="1">Heterokaryon incompatibility domain-containing protein</fullName>
    </recommendedName>
</protein>
<proteinExistence type="predicted"/>
<dbReference type="InterPro" id="IPR052895">
    <property type="entry name" value="HetReg/Transcr_Mod"/>
</dbReference>
<dbReference type="PANTHER" id="PTHR24148">
    <property type="entry name" value="ANKYRIN REPEAT DOMAIN-CONTAINING PROTEIN 39 HOMOLOG-RELATED"/>
    <property type="match status" value="1"/>
</dbReference>
<name>A0A0B7KNS3_BIOOC</name>
<dbReference type="Pfam" id="PF06985">
    <property type="entry name" value="HET"/>
    <property type="match status" value="1"/>
</dbReference>
<accession>A0A0B7KNS3</accession>
<evidence type="ECO:0000259" key="1">
    <source>
        <dbReference type="Pfam" id="PF06985"/>
    </source>
</evidence>